<organism evidence="1 2">
    <name type="scientific">Spelaeicoccus albus</name>
    <dbReference type="NCBI Taxonomy" id="1280376"/>
    <lineage>
        <taxon>Bacteria</taxon>
        <taxon>Bacillati</taxon>
        <taxon>Actinomycetota</taxon>
        <taxon>Actinomycetes</taxon>
        <taxon>Micrococcales</taxon>
        <taxon>Brevibacteriaceae</taxon>
        <taxon>Spelaeicoccus</taxon>
    </lineage>
</organism>
<accession>A0A7Z0D4E0</accession>
<evidence type="ECO:0008006" key="3">
    <source>
        <dbReference type="Google" id="ProtNLM"/>
    </source>
</evidence>
<proteinExistence type="predicted"/>
<comment type="caution">
    <text evidence="1">The sequence shown here is derived from an EMBL/GenBank/DDBJ whole genome shotgun (WGS) entry which is preliminary data.</text>
</comment>
<name>A0A7Z0D4E0_9MICO</name>
<dbReference type="Proteomes" id="UP000539111">
    <property type="component" value="Unassembled WGS sequence"/>
</dbReference>
<evidence type="ECO:0000313" key="2">
    <source>
        <dbReference type="Proteomes" id="UP000539111"/>
    </source>
</evidence>
<evidence type="ECO:0000313" key="1">
    <source>
        <dbReference type="EMBL" id="NYI68649.1"/>
    </source>
</evidence>
<dbReference type="EMBL" id="JACBZP010000001">
    <property type="protein sequence ID" value="NYI68649.1"/>
    <property type="molecule type" value="Genomic_DNA"/>
</dbReference>
<protein>
    <recommendedName>
        <fullName evidence="3">AbiEi antitoxin C-terminal domain-containing protein</fullName>
    </recommendedName>
</protein>
<sequence>MTVPMLVTPSFGVTLQDLRVLAADGLITRVFGDAYIAAGSALTPSVRAGAVAAMAEPGDVIGRDTAVWVYTGALATPLLHILVPGGKRHRRFRPDCLVHESRARGDEIITLAGLRLTTVHRSVYDVCAGDLTNVDNLLESIGSALDWADFDDYLVRRGPVPGRARIRAAVQRRLGGGSARIEAPTVPTAVRLR</sequence>
<keyword evidence="2" id="KW-1185">Reference proteome</keyword>
<reference evidence="1 2" key="1">
    <citation type="submission" date="2020-07" db="EMBL/GenBank/DDBJ databases">
        <title>Sequencing the genomes of 1000 actinobacteria strains.</title>
        <authorList>
            <person name="Klenk H.-P."/>
        </authorList>
    </citation>
    <scope>NUCLEOTIDE SEQUENCE [LARGE SCALE GENOMIC DNA]</scope>
    <source>
        <strain evidence="1 2">DSM 26341</strain>
    </source>
</reference>
<dbReference type="RefSeq" id="WP_179428967.1">
    <property type="nucleotide sequence ID" value="NZ_JACBZP010000001.1"/>
</dbReference>
<dbReference type="AlphaFoldDB" id="A0A7Z0D4E0"/>
<gene>
    <name evidence="1" type="ORF">BJY26_002955</name>
</gene>